<dbReference type="Proteomes" id="UP001610063">
    <property type="component" value="Unassembled WGS sequence"/>
</dbReference>
<feature type="chain" id="PRO_5045616724" evidence="1">
    <location>
        <begin position="29"/>
        <end position="137"/>
    </location>
</feature>
<sequence length="137" mass="15618">MTLITPFHRFHLWLFLSFALLSSVYVMAQPPRWDTLEVKASAYNSVTAQTKPNDATTAAWGDQLVPGMKAIAVSRDLIALGLTHNTRVKIEGMEGVFLVKDKMHPRWTQKIDIYMGEDIQKALIWGVRPVKIFYEVK</sequence>
<feature type="signal peptide" evidence="1">
    <location>
        <begin position="1"/>
        <end position="28"/>
    </location>
</feature>
<organism evidence="2 3">
    <name type="scientific">Marinoscillum luteum</name>
    <dbReference type="NCBI Taxonomy" id="861051"/>
    <lineage>
        <taxon>Bacteria</taxon>
        <taxon>Pseudomonadati</taxon>
        <taxon>Bacteroidota</taxon>
        <taxon>Cytophagia</taxon>
        <taxon>Cytophagales</taxon>
        <taxon>Reichenbachiellaceae</taxon>
        <taxon>Marinoscillum</taxon>
    </lineage>
</organism>
<dbReference type="EMBL" id="JBIPKE010000020">
    <property type="protein sequence ID" value="MFH6985765.1"/>
    <property type="molecule type" value="Genomic_DNA"/>
</dbReference>
<accession>A0ABW7NDS5</accession>
<keyword evidence="3" id="KW-1185">Reference proteome</keyword>
<keyword evidence="1" id="KW-0732">Signal</keyword>
<dbReference type="CDD" id="cd22784">
    <property type="entry name" value="DPBB_MltA_YuiC-like"/>
    <property type="match status" value="1"/>
</dbReference>
<proteinExistence type="predicted"/>
<gene>
    <name evidence="2" type="ORF">ACHKAR_20090</name>
</gene>
<evidence type="ECO:0000313" key="2">
    <source>
        <dbReference type="EMBL" id="MFH6985765.1"/>
    </source>
</evidence>
<evidence type="ECO:0000313" key="3">
    <source>
        <dbReference type="Proteomes" id="UP001610063"/>
    </source>
</evidence>
<dbReference type="RefSeq" id="WP_395419169.1">
    <property type="nucleotide sequence ID" value="NZ_JBIPKE010000020.1"/>
</dbReference>
<evidence type="ECO:0000256" key="1">
    <source>
        <dbReference type="SAM" id="SignalP"/>
    </source>
</evidence>
<name>A0ABW7NDS5_9BACT</name>
<protein>
    <submittedName>
        <fullName evidence="2">3D domain-containing protein</fullName>
    </submittedName>
</protein>
<reference evidence="2 3" key="1">
    <citation type="journal article" date="2013" name="Int. J. Syst. Evol. Microbiol.">
        <title>Marinoscillum luteum sp. nov., isolated from marine sediment.</title>
        <authorList>
            <person name="Cha I.T."/>
            <person name="Park S.J."/>
            <person name="Kim S.J."/>
            <person name="Kim J.G."/>
            <person name="Jung M.Y."/>
            <person name="Shin K.S."/>
            <person name="Kwon K.K."/>
            <person name="Yang S.H."/>
            <person name="Seo Y.S."/>
            <person name="Rhee S.K."/>
        </authorList>
    </citation>
    <scope>NUCLEOTIDE SEQUENCE [LARGE SCALE GENOMIC DNA]</scope>
    <source>
        <strain evidence="2 3">KCTC 23939</strain>
    </source>
</reference>
<comment type="caution">
    <text evidence="2">The sequence shown here is derived from an EMBL/GenBank/DDBJ whole genome shotgun (WGS) entry which is preliminary data.</text>
</comment>